<evidence type="ECO:0000256" key="5">
    <source>
        <dbReference type="ARBA" id="ARBA00005884"/>
    </source>
</evidence>
<evidence type="ECO:0000256" key="7">
    <source>
        <dbReference type="ARBA" id="ARBA00022679"/>
    </source>
</evidence>
<dbReference type="GO" id="GO:0061630">
    <property type="term" value="F:ubiquitin protein ligase activity"/>
    <property type="evidence" value="ECO:0007669"/>
    <property type="project" value="UniProtKB-EC"/>
</dbReference>
<dbReference type="GO" id="GO:0016567">
    <property type="term" value="P:protein ubiquitination"/>
    <property type="evidence" value="ECO:0007669"/>
    <property type="project" value="InterPro"/>
</dbReference>
<keyword evidence="12" id="KW-0862">Zinc</keyword>
<keyword evidence="18" id="KW-1185">Reference proteome</keyword>
<feature type="domain" description="RING-type" evidence="16">
    <location>
        <begin position="166"/>
        <end position="374"/>
    </location>
</feature>
<evidence type="ECO:0000313" key="18">
    <source>
        <dbReference type="Proteomes" id="UP001345219"/>
    </source>
</evidence>
<evidence type="ECO:0000256" key="11">
    <source>
        <dbReference type="ARBA" id="ARBA00022786"/>
    </source>
</evidence>
<dbReference type="Gene3D" id="1.20.120.1750">
    <property type="match status" value="1"/>
</dbReference>
<dbReference type="SUPFAM" id="SSF57850">
    <property type="entry name" value="RING/U-box"/>
    <property type="match status" value="3"/>
</dbReference>
<dbReference type="Gene3D" id="3.30.40.10">
    <property type="entry name" value="Zinc/RING finger domain, C3HC4 (zinc finger)"/>
    <property type="match status" value="1"/>
</dbReference>
<comment type="similarity">
    <text evidence="5">Belongs to the RBR family. Ariadne subfamily.</text>
</comment>
<evidence type="ECO:0000256" key="10">
    <source>
        <dbReference type="ARBA" id="ARBA00022771"/>
    </source>
</evidence>
<dbReference type="GO" id="GO:0008270">
    <property type="term" value="F:zinc ion binding"/>
    <property type="evidence" value="ECO:0007669"/>
    <property type="project" value="UniProtKB-KW"/>
</dbReference>
<dbReference type="SMART" id="SM00647">
    <property type="entry name" value="IBR"/>
    <property type="match status" value="2"/>
</dbReference>
<comment type="pathway">
    <text evidence="4">Protein modification; protein ubiquitination.</text>
</comment>
<evidence type="ECO:0000256" key="6">
    <source>
        <dbReference type="ARBA" id="ARBA00012251"/>
    </source>
</evidence>
<name>A0AAN7LHI1_9MYRT</name>
<dbReference type="InterPro" id="IPR044066">
    <property type="entry name" value="TRIAD_supradom"/>
</dbReference>
<evidence type="ECO:0000256" key="1">
    <source>
        <dbReference type="ARBA" id="ARBA00001798"/>
    </source>
</evidence>
<keyword evidence="9" id="KW-0677">Repeat</keyword>
<keyword evidence="10 13" id="KW-0863">Zinc-finger</keyword>
<evidence type="ECO:0000256" key="4">
    <source>
        <dbReference type="ARBA" id="ARBA00004906"/>
    </source>
</evidence>
<dbReference type="InterPro" id="IPR017907">
    <property type="entry name" value="Znf_RING_CS"/>
</dbReference>
<organism evidence="17 18">
    <name type="scientific">Trapa incisa</name>
    <dbReference type="NCBI Taxonomy" id="236973"/>
    <lineage>
        <taxon>Eukaryota</taxon>
        <taxon>Viridiplantae</taxon>
        <taxon>Streptophyta</taxon>
        <taxon>Embryophyta</taxon>
        <taxon>Tracheophyta</taxon>
        <taxon>Spermatophyta</taxon>
        <taxon>Magnoliopsida</taxon>
        <taxon>eudicotyledons</taxon>
        <taxon>Gunneridae</taxon>
        <taxon>Pentapetalae</taxon>
        <taxon>rosids</taxon>
        <taxon>malvids</taxon>
        <taxon>Myrtales</taxon>
        <taxon>Lythraceae</taxon>
        <taxon>Trapa</taxon>
    </lineage>
</organism>
<comment type="catalytic activity">
    <reaction evidence="1">
        <text>[E2 ubiquitin-conjugating enzyme]-S-ubiquitinyl-L-cysteine + [acceptor protein]-L-lysine = [E2 ubiquitin-conjugating enzyme]-L-cysteine + [acceptor protein]-N(6)-ubiquitinyl-L-lysine.</text>
        <dbReference type="EC" id="2.3.2.31"/>
    </reaction>
</comment>
<evidence type="ECO:0000313" key="17">
    <source>
        <dbReference type="EMBL" id="KAK4780367.1"/>
    </source>
</evidence>
<keyword evidence="7" id="KW-0808">Transferase</keyword>
<evidence type="ECO:0000259" key="16">
    <source>
        <dbReference type="PROSITE" id="PS51873"/>
    </source>
</evidence>
<dbReference type="FunFam" id="3.30.40.10:FF:000230">
    <property type="entry name" value="RBR-type E3 ubiquitin transferase"/>
    <property type="match status" value="1"/>
</dbReference>
<dbReference type="Proteomes" id="UP001345219">
    <property type="component" value="Chromosome 13"/>
</dbReference>
<dbReference type="PROSITE" id="PS50089">
    <property type="entry name" value="ZF_RING_2"/>
    <property type="match status" value="1"/>
</dbReference>
<dbReference type="CDD" id="cd22582">
    <property type="entry name" value="BRcat_RBR_unk"/>
    <property type="match status" value="1"/>
</dbReference>
<dbReference type="InterPro" id="IPR013083">
    <property type="entry name" value="Znf_RING/FYVE/PHD"/>
</dbReference>
<dbReference type="Pfam" id="PF01485">
    <property type="entry name" value="IBR"/>
    <property type="match status" value="1"/>
</dbReference>
<comment type="caution">
    <text evidence="17">The sequence shown here is derived from an EMBL/GenBank/DDBJ whole genome shotgun (WGS) entry which is preliminary data.</text>
</comment>
<comment type="cofactor">
    <cofactor evidence="2">
        <name>Zn(2+)</name>
        <dbReference type="ChEBI" id="CHEBI:29105"/>
    </cofactor>
</comment>
<dbReference type="CDD" id="cd22584">
    <property type="entry name" value="Rcat_RBR_unk"/>
    <property type="match status" value="1"/>
</dbReference>
<feature type="region of interest" description="Disordered" evidence="14">
    <location>
        <begin position="1"/>
        <end position="66"/>
    </location>
</feature>
<dbReference type="InterPro" id="IPR002867">
    <property type="entry name" value="IBR_dom"/>
</dbReference>
<feature type="domain" description="RING-type" evidence="15">
    <location>
        <begin position="170"/>
        <end position="216"/>
    </location>
</feature>
<comment type="function">
    <text evidence="3">Might act as an E3 ubiquitin-protein ligase, or as part of E3 complex, which accepts ubiquitin from specific E2 ubiquitin-conjugating enzymes and then transfers it to substrates.</text>
</comment>
<keyword evidence="8" id="KW-0479">Metal-binding</keyword>
<dbReference type="PROSITE" id="PS51873">
    <property type="entry name" value="TRIAD"/>
    <property type="match status" value="1"/>
</dbReference>
<protein>
    <recommendedName>
        <fullName evidence="6">RBR-type E3 ubiquitin transferase</fullName>
        <ecNumber evidence="6">2.3.2.31</ecNumber>
    </recommendedName>
</protein>
<evidence type="ECO:0000256" key="8">
    <source>
        <dbReference type="ARBA" id="ARBA00022723"/>
    </source>
</evidence>
<gene>
    <name evidence="17" type="ORF">SAY87_016473</name>
</gene>
<sequence length="374" mass="41830">MNLYNQDRSKKKKKLKVTVTETQSHSRKVERPIDLCTQGESKKKKKLKATTETQSHSHKTKTSMLKLPTATSSSNWDQCVDEAYFSLLFDDEEIFPISDEKYAHKLALQEALLFGSSWPSNSSSCSTHKYEAEHQDSLTLVSDAKGKAIKCIGEPSARVQEAPPLPLAFCMICMEMKFLPEMLRIGTTCSHSFCADCIGKYICTKIGDNIVNIKCPDMSCQGTLDMTVACRDLVPKEVFDRWEEALCESVILGSQRVYCPYKDCSAFVVDDSLADGEAVTSCECPICHRLFCAQCGVPWHCGLSCQEFKAGKVGGVELDEMARAFAKGKNWMSCPKCKFFVEKTQGCNHITCRCKFQFCYGCGRAWSSDHICPI</sequence>
<proteinExistence type="inferred from homology"/>
<dbReference type="InterPro" id="IPR031127">
    <property type="entry name" value="E3_UB_ligase_RBR"/>
</dbReference>
<dbReference type="EC" id="2.3.2.31" evidence="6"/>
<dbReference type="PROSITE" id="PS00518">
    <property type="entry name" value="ZF_RING_1"/>
    <property type="match status" value="1"/>
</dbReference>
<dbReference type="Pfam" id="PF22191">
    <property type="entry name" value="IBR_1"/>
    <property type="match status" value="1"/>
</dbReference>
<keyword evidence="11" id="KW-0833">Ubl conjugation pathway</keyword>
<reference evidence="17 18" key="1">
    <citation type="journal article" date="2023" name="Hortic Res">
        <title>Pangenome of water caltrop reveals structural variations and asymmetric subgenome divergence after allopolyploidization.</title>
        <authorList>
            <person name="Zhang X."/>
            <person name="Chen Y."/>
            <person name="Wang L."/>
            <person name="Yuan Y."/>
            <person name="Fang M."/>
            <person name="Shi L."/>
            <person name="Lu R."/>
            <person name="Comes H.P."/>
            <person name="Ma Y."/>
            <person name="Chen Y."/>
            <person name="Huang G."/>
            <person name="Zhou Y."/>
            <person name="Zheng Z."/>
            <person name="Qiu Y."/>
        </authorList>
    </citation>
    <scope>NUCLEOTIDE SEQUENCE [LARGE SCALE GENOMIC DNA]</scope>
    <source>
        <tissue evidence="17">Roots</tissue>
    </source>
</reference>
<evidence type="ECO:0000256" key="3">
    <source>
        <dbReference type="ARBA" id="ARBA00003976"/>
    </source>
</evidence>
<dbReference type="EMBL" id="JAXIOK010000001">
    <property type="protein sequence ID" value="KAK4780367.1"/>
    <property type="molecule type" value="Genomic_DNA"/>
</dbReference>
<accession>A0AAN7LHI1</accession>
<evidence type="ECO:0000256" key="14">
    <source>
        <dbReference type="SAM" id="MobiDB-lite"/>
    </source>
</evidence>
<dbReference type="InterPro" id="IPR001841">
    <property type="entry name" value="Znf_RING"/>
</dbReference>
<evidence type="ECO:0000256" key="12">
    <source>
        <dbReference type="ARBA" id="ARBA00022833"/>
    </source>
</evidence>
<evidence type="ECO:0000259" key="15">
    <source>
        <dbReference type="PROSITE" id="PS50089"/>
    </source>
</evidence>
<evidence type="ECO:0000256" key="9">
    <source>
        <dbReference type="ARBA" id="ARBA00022737"/>
    </source>
</evidence>
<dbReference type="PANTHER" id="PTHR11685">
    <property type="entry name" value="RBR FAMILY RING FINGER AND IBR DOMAIN-CONTAINING"/>
    <property type="match status" value="1"/>
</dbReference>
<dbReference type="AlphaFoldDB" id="A0AAN7LHI1"/>
<evidence type="ECO:0000256" key="13">
    <source>
        <dbReference type="PROSITE-ProRule" id="PRU00175"/>
    </source>
</evidence>
<evidence type="ECO:0000256" key="2">
    <source>
        <dbReference type="ARBA" id="ARBA00001947"/>
    </source>
</evidence>